<organism evidence="1 2">
    <name type="scientific">Streptomyces diastatochromogenes</name>
    <dbReference type="NCBI Taxonomy" id="42236"/>
    <lineage>
        <taxon>Bacteria</taxon>
        <taxon>Bacillati</taxon>
        <taxon>Actinomycetota</taxon>
        <taxon>Actinomycetes</taxon>
        <taxon>Kitasatosporales</taxon>
        <taxon>Streptomycetaceae</taxon>
        <taxon>Streptomyces</taxon>
    </lineage>
</organism>
<dbReference type="AlphaFoldDB" id="A0A233SMB7"/>
<comment type="caution">
    <text evidence="1">The sequence shown here is derived from an EMBL/GenBank/DDBJ whole genome shotgun (WGS) entry which is preliminary data.</text>
</comment>
<reference evidence="1 2" key="1">
    <citation type="submission" date="2016-07" db="EMBL/GenBank/DDBJ databases">
        <title>Draft genome of Streptomyces diastatochromogenes.</title>
        <authorList>
            <person name="Podduturi R."/>
            <person name="Lukassen M.B."/>
            <person name="Clausen N."/>
            <person name="Nielsen J.L."/>
            <person name="Jorgensen N.O."/>
        </authorList>
    </citation>
    <scope>NUCLEOTIDE SEQUENCE [LARGE SCALE GENOMIC DNA]</scope>
    <source>
        <strain evidence="1 2">DSM 40608</strain>
    </source>
</reference>
<evidence type="ECO:0000313" key="2">
    <source>
        <dbReference type="Proteomes" id="UP000215483"/>
    </source>
</evidence>
<dbReference type="EMBL" id="MCGQ01000010">
    <property type="protein sequence ID" value="OXY96794.1"/>
    <property type="molecule type" value="Genomic_DNA"/>
</dbReference>
<keyword evidence="2" id="KW-1185">Reference proteome</keyword>
<accession>A0A233SMB7</accession>
<protein>
    <submittedName>
        <fullName evidence="1">Uncharacterized protein</fullName>
    </submittedName>
</protein>
<gene>
    <name evidence="1" type="ORF">BEK98_11305</name>
</gene>
<proteinExistence type="predicted"/>
<sequence length="183" mass="19878">MRATVTGEWIDVSDYLSRQPYFPGIWFLRVHNILYRDGVTHGPTPRVLDGKGARIRLSDKAVDEARAERIVSAAEQPRTVNNNYQAGVVQIGDHNQAQDVTTHFGTDQSALLSQLIAALGAVAQNTELQPQLQEAARQAADDLQTAEPSRIPVILERLRGIVSVAATGFEAVRPILDAIGSAS</sequence>
<name>A0A233SMB7_STRDA</name>
<dbReference type="Proteomes" id="UP000215483">
    <property type="component" value="Unassembled WGS sequence"/>
</dbReference>
<evidence type="ECO:0000313" key="1">
    <source>
        <dbReference type="EMBL" id="OXY96794.1"/>
    </source>
</evidence>